<name>A0ABD3A5F5_9GENT</name>
<dbReference type="Proteomes" id="UP001630127">
    <property type="component" value="Unassembled WGS sequence"/>
</dbReference>
<feature type="compositionally biased region" description="Low complexity" evidence="2">
    <location>
        <begin position="33"/>
        <end position="48"/>
    </location>
</feature>
<feature type="region of interest" description="Disordered" evidence="2">
    <location>
        <begin position="700"/>
        <end position="725"/>
    </location>
</feature>
<keyword evidence="6" id="KW-1185">Reference proteome</keyword>
<dbReference type="AlphaFoldDB" id="A0ABD3A5F5"/>
<dbReference type="InterPro" id="IPR036465">
    <property type="entry name" value="vWFA_dom_sf"/>
</dbReference>
<keyword evidence="1" id="KW-0479">Metal-binding</keyword>
<comment type="caution">
    <text evidence="5">The sequence shown here is derived from an EMBL/GenBank/DDBJ whole genome shotgun (WGS) entry which is preliminary data.</text>
</comment>
<reference evidence="5 6" key="1">
    <citation type="submission" date="2024-11" db="EMBL/GenBank/DDBJ databases">
        <title>A near-complete genome assembly of Cinchona calisaya.</title>
        <authorList>
            <person name="Lian D.C."/>
            <person name="Zhao X.W."/>
            <person name="Wei L."/>
        </authorList>
    </citation>
    <scope>NUCLEOTIDE SEQUENCE [LARGE SCALE GENOMIC DNA]</scope>
    <source>
        <tissue evidence="5">Nenye</tissue>
    </source>
</reference>
<feature type="region of interest" description="Disordered" evidence="2">
    <location>
        <begin position="14"/>
        <end position="100"/>
    </location>
</feature>
<evidence type="ECO:0008006" key="7">
    <source>
        <dbReference type="Google" id="ProtNLM"/>
    </source>
</evidence>
<dbReference type="SMART" id="SM00327">
    <property type="entry name" value="VWA"/>
    <property type="match status" value="1"/>
</dbReference>
<feature type="region of interest" description="Disordered" evidence="2">
    <location>
        <begin position="210"/>
        <end position="251"/>
    </location>
</feature>
<evidence type="ECO:0000313" key="5">
    <source>
        <dbReference type="EMBL" id="KAL3526947.1"/>
    </source>
</evidence>
<evidence type="ECO:0000256" key="2">
    <source>
        <dbReference type="SAM" id="MobiDB-lite"/>
    </source>
</evidence>
<feature type="compositionally biased region" description="Pro residues" evidence="2">
    <location>
        <begin position="84"/>
        <end position="98"/>
    </location>
</feature>
<dbReference type="InterPro" id="IPR001841">
    <property type="entry name" value="Znf_RING"/>
</dbReference>
<dbReference type="PANTHER" id="PTHR10579">
    <property type="entry name" value="CALCIUM-ACTIVATED CHLORIDE CHANNEL REGULATOR"/>
    <property type="match status" value="1"/>
</dbReference>
<dbReference type="Pfam" id="PF13519">
    <property type="entry name" value="VWA_2"/>
    <property type="match status" value="1"/>
</dbReference>
<dbReference type="InterPro" id="IPR057427">
    <property type="entry name" value="WAV3_C"/>
</dbReference>
<dbReference type="SMART" id="SM00184">
    <property type="entry name" value="RING"/>
    <property type="match status" value="1"/>
</dbReference>
<accession>A0ABD3A5F5</accession>
<dbReference type="Gene3D" id="3.40.50.410">
    <property type="entry name" value="von Willebrand factor, type A domain"/>
    <property type="match status" value="1"/>
</dbReference>
<dbReference type="SUPFAM" id="SSF53300">
    <property type="entry name" value="vWA-like"/>
    <property type="match status" value="1"/>
</dbReference>
<dbReference type="Pfam" id="PF13639">
    <property type="entry name" value="zf-RING_2"/>
    <property type="match status" value="1"/>
</dbReference>
<feature type="compositionally biased region" description="Basic and acidic residues" evidence="2">
    <location>
        <begin position="214"/>
        <end position="224"/>
    </location>
</feature>
<feature type="domain" description="RING-type" evidence="3">
    <location>
        <begin position="145"/>
        <end position="190"/>
    </location>
</feature>
<dbReference type="Gene3D" id="3.30.40.10">
    <property type="entry name" value="Zinc/RING finger domain, C3HC4 (zinc finger)"/>
    <property type="match status" value="1"/>
</dbReference>
<dbReference type="InterPro" id="IPR013083">
    <property type="entry name" value="Znf_RING/FYVE/PHD"/>
</dbReference>
<keyword evidence="1" id="KW-0863">Zinc-finger</keyword>
<dbReference type="SUPFAM" id="SSF57850">
    <property type="entry name" value="RING/U-box"/>
    <property type="match status" value="1"/>
</dbReference>
<evidence type="ECO:0000259" key="4">
    <source>
        <dbReference type="PROSITE" id="PS50234"/>
    </source>
</evidence>
<gene>
    <name evidence="5" type="ORF">ACH5RR_011603</name>
</gene>
<evidence type="ECO:0000313" key="6">
    <source>
        <dbReference type="Proteomes" id="UP001630127"/>
    </source>
</evidence>
<dbReference type="EMBL" id="JBJUIK010000005">
    <property type="protein sequence ID" value="KAL3526947.1"/>
    <property type="molecule type" value="Genomic_DNA"/>
</dbReference>
<dbReference type="InterPro" id="IPR051266">
    <property type="entry name" value="CLCR"/>
</dbReference>
<feature type="domain" description="VWFA" evidence="4">
    <location>
        <begin position="345"/>
        <end position="535"/>
    </location>
</feature>
<evidence type="ECO:0000259" key="3">
    <source>
        <dbReference type="PROSITE" id="PS50089"/>
    </source>
</evidence>
<keyword evidence="1" id="KW-0862">Zinc</keyword>
<feature type="compositionally biased region" description="Basic and acidic residues" evidence="2">
    <location>
        <begin position="706"/>
        <end position="719"/>
    </location>
</feature>
<dbReference type="Pfam" id="PF25243">
    <property type="entry name" value="WAV3_C"/>
    <property type="match status" value="1"/>
</dbReference>
<evidence type="ECO:0000256" key="1">
    <source>
        <dbReference type="PROSITE-ProRule" id="PRU00175"/>
    </source>
</evidence>
<dbReference type="GO" id="GO:0008270">
    <property type="term" value="F:zinc ion binding"/>
    <property type="evidence" value="ECO:0007669"/>
    <property type="project" value="UniProtKB-KW"/>
</dbReference>
<sequence length="758" mass="83130">MVLGWRRAFCTSIPRDRDSTTNHTCSTTKQHKNTTTNTTSSSEHQQSNPTTPKLSSKLSFFSNPSTPRLQSVSSPRLRCRTTPSTPPPPVQQVPPPQSPKLNCKTGAKNSPRFFQLSSISNPSSPRSPSTFSLLKSTLRFSKTRCGICLHSIKSGQGTAIFTAECSHCFHFPCVAGHVKKQGTLTCPVCNSTWTEMPLLSIHNVVTTTTGTARHKVEEKEKKMEFPSSPKTPPPPSQSWNKHPLGNNGRSALKVYDDDEPLMSPTCGARFNPIPESDENDEDNDNILEEFEFQGFHPSTTTHVEARILPDAAVVSAGRSSQTCVVVLKIRAPPAPGKNARRAPIDLVTVLDVSGKMTNDKLQIMRRALRLVVSSLSANDRLSIVAFSSTSKRLLPLRRMTTAGRRSARRIVDAVVALDGTASASANDAIKKAAKVLEDRRERNPVASIILFSDAVDDRSTNPQRRQSSVVYTTRFTHLEVPVLSVGLNNHGSAYAQDPPSHDDALAKCVKGLLSVVVQDLRIHLGLISGSSQSEISGVYSYTGRPMGLGSGLVRLGEFFAEEERELLVELKVPSSSSSMSSVGNGAHHVLSVRCSYKDPSTQELIQGKEQALMVPRPLAVRSSGMERLRCLFVATRAVAESRRLVERNDLGGAHHMLSSARAIVSQTSSGSADEFVRGLEAELSELHCRRQNQLKQQIRRRPNVNVERRNTSNLDEKSTEPVTPTSAWRAAERLAKVAIMRKSMNRVSDLHGFENARF</sequence>
<dbReference type="PROSITE" id="PS50089">
    <property type="entry name" value="ZF_RING_2"/>
    <property type="match status" value="1"/>
</dbReference>
<dbReference type="PANTHER" id="PTHR10579:SF59">
    <property type="entry name" value="E3 UBIQUITIN-PROTEIN LIGASE EDA40-RELATED"/>
    <property type="match status" value="1"/>
</dbReference>
<proteinExistence type="predicted"/>
<dbReference type="InterPro" id="IPR002035">
    <property type="entry name" value="VWF_A"/>
</dbReference>
<protein>
    <recommendedName>
        <fullName evidence="7">Zinc finger family protein</fullName>
    </recommendedName>
</protein>
<feature type="compositionally biased region" description="Polar residues" evidence="2">
    <location>
        <begin position="49"/>
        <end position="74"/>
    </location>
</feature>
<organism evidence="5 6">
    <name type="scientific">Cinchona calisaya</name>
    <dbReference type="NCBI Taxonomy" id="153742"/>
    <lineage>
        <taxon>Eukaryota</taxon>
        <taxon>Viridiplantae</taxon>
        <taxon>Streptophyta</taxon>
        <taxon>Embryophyta</taxon>
        <taxon>Tracheophyta</taxon>
        <taxon>Spermatophyta</taxon>
        <taxon>Magnoliopsida</taxon>
        <taxon>eudicotyledons</taxon>
        <taxon>Gunneridae</taxon>
        <taxon>Pentapetalae</taxon>
        <taxon>asterids</taxon>
        <taxon>lamiids</taxon>
        <taxon>Gentianales</taxon>
        <taxon>Rubiaceae</taxon>
        <taxon>Cinchonoideae</taxon>
        <taxon>Cinchoneae</taxon>
        <taxon>Cinchona</taxon>
    </lineage>
</organism>
<dbReference type="PROSITE" id="PS50234">
    <property type="entry name" value="VWFA"/>
    <property type="match status" value="1"/>
</dbReference>